<keyword evidence="3 6" id="KW-0949">S-adenosyl-L-methionine</keyword>
<evidence type="ECO:0000256" key="4">
    <source>
        <dbReference type="ARBA" id="ARBA00022747"/>
    </source>
</evidence>
<evidence type="ECO:0000256" key="8">
    <source>
        <dbReference type="RuleBase" id="RU000417"/>
    </source>
</evidence>
<proteinExistence type="inferred from homology"/>
<evidence type="ECO:0000256" key="3">
    <source>
        <dbReference type="ARBA" id="ARBA00022691"/>
    </source>
</evidence>
<dbReference type="Proteomes" id="UP000306196">
    <property type="component" value="Unassembled WGS sequence"/>
</dbReference>
<feature type="active site" evidence="6">
    <location>
        <position position="78"/>
    </location>
</feature>
<dbReference type="EC" id="2.1.1.37" evidence="8"/>
<dbReference type="InterPro" id="IPR001525">
    <property type="entry name" value="C5_MeTfrase"/>
</dbReference>
<protein>
    <recommendedName>
        <fullName evidence="8">Cytosine-specific methyltransferase</fullName>
        <ecNumber evidence="8">2.1.1.37</ecNumber>
    </recommendedName>
</protein>
<accession>A0A5R8KFQ0</accession>
<dbReference type="EMBL" id="VAUV01000006">
    <property type="protein sequence ID" value="TLD71128.1"/>
    <property type="molecule type" value="Genomic_DNA"/>
</dbReference>
<keyword evidence="2 6" id="KW-0808">Transferase</keyword>
<dbReference type="PROSITE" id="PS00094">
    <property type="entry name" value="C5_MTASE_1"/>
    <property type="match status" value="1"/>
</dbReference>
<gene>
    <name evidence="9" type="ORF">FEM03_09450</name>
</gene>
<evidence type="ECO:0000313" key="10">
    <source>
        <dbReference type="Proteomes" id="UP000306196"/>
    </source>
</evidence>
<dbReference type="PRINTS" id="PR00105">
    <property type="entry name" value="C5METTRFRASE"/>
</dbReference>
<dbReference type="InterPro" id="IPR029063">
    <property type="entry name" value="SAM-dependent_MTases_sf"/>
</dbReference>
<dbReference type="OrthoDB" id="9813719at2"/>
<comment type="catalytic activity">
    <reaction evidence="5 8">
        <text>a 2'-deoxycytidine in DNA + S-adenosyl-L-methionine = a 5-methyl-2'-deoxycytidine in DNA + S-adenosyl-L-homocysteine + H(+)</text>
        <dbReference type="Rhea" id="RHEA:13681"/>
        <dbReference type="Rhea" id="RHEA-COMP:11369"/>
        <dbReference type="Rhea" id="RHEA-COMP:11370"/>
        <dbReference type="ChEBI" id="CHEBI:15378"/>
        <dbReference type="ChEBI" id="CHEBI:57856"/>
        <dbReference type="ChEBI" id="CHEBI:59789"/>
        <dbReference type="ChEBI" id="CHEBI:85452"/>
        <dbReference type="ChEBI" id="CHEBI:85454"/>
        <dbReference type="EC" id="2.1.1.37"/>
    </reaction>
</comment>
<dbReference type="PANTHER" id="PTHR10629:SF52">
    <property type="entry name" value="DNA (CYTOSINE-5)-METHYLTRANSFERASE 1"/>
    <property type="match status" value="1"/>
</dbReference>
<evidence type="ECO:0000313" key="9">
    <source>
        <dbReference type="EMBL" id="TLD71128.1"/>
    </source>
</evidence>
<dbReference type="GO" id="GO:0032259">
    <property type="term" value="P:methylation"/>
    <property type="evidence" value="ECO:0007669"/>
    <property type="project" value="UniProtKB-KW"/>
</dbReference>
<dbReference type="PROSITE" id="PS51679">
    <property type="entry name" value="SAM_MT_C5"/>
    <property type="match status" value="1"/>
</dbReference>
<dbReference type="PROSITE" id="PS51257">
    <property type="entry name" value="PROKAR_LIPOPROTEIN"/>
    <property type="match status" value="1"/>
</dbReference>
<dbReference type="GO" id="GO:0044027">
    <property type="term" value="P:negative regulation of gene expression via chromosomal CpG island methylation"/>
    <property type="evidence" value="ECO:0007669"/>
    <property type="project" value="TreeGrafter"/>
</dbReference>
<keyword evidence="1 6" id="KW-0489">Methyltransferase</keyword>
<evidence type="ECO:0000256" key="1">
    <source>
        <dbReference type="ARBA" id="ARBA00022603"/>
    </source>
</evidence>
<evidence type="ECO:0000256" key="2">
    <source>
        <dbReference type="ARBA" id="ARBA00022679"/>
    </source>
</evidence>
<evidence type="ECO:0000256" key="6">
    <source>
        <dbReference type="PROSITE-ProRule" id="PRU01016"/>
    </source>
</evidence>
<dbReference type="NCBIfam" id="TIGR00675">
    <property type="entry name" value="dcm"/>
    <property type="match status" value="1"/>
</dbReference>
<dbReference type="SUPFAM" id="SSF53335">
    <property type="entry name" value="S-adenosyl-L-methionine-dependent methyltransferases"/>
    <property type="match status" value="1"/>
</dbReference>
<dbReference type="PANTHER" id="PTHR10629">
    <property type="entry name" value="CYTOSINE-SPECIFIC METHYLTRANSFERASE"/>
    <property type="match status" value="1"/>
</dbReference>
<dbReference type="Gene3D" id="3.40.50.150">
    <property type="entry name" value="Vaccinia Virus protein VP39"/>
    <property type="match status" value="1"/>
</dbReference>
<reference evidence="9 10" key="1">
    <citation type="submission" date="2019-05" db="EMBL/GenBank/DDBJ databases">
        <title>Verrucobacter flavum gen. nov., sp. nov. a new member of the family Verrucomicrobiaceae.</title>
        <authorList>
            <person name="Szuroczki S."/>
            <person name="Abbaszade G."/>
            <person name="Szabo A."/>
            <person name="Felfoldi T."/>
            <person name="Schumann P."/>
            <person name="Boka K."/>
            <person name="Keki Z."/>
            <person name="Toumi M."/>
            <person name="Toth E."/>
        </authorList>
    </citation>
    <scope>NUCLEOTIDE SEQUENCE [LARGE SCALE GENOMIC DNA]</scope>
    <source>
        <strain evidence="9 10">MG-N-17</strain>
    </source>
</reference>
<dbReference type="InterPro" id="IPR018117">
    <property type="entry name" value="C5_DNA_meth_AS"/>
</dbReference>
<keyword evidence="10" id="KW-1185">Reference proteome</keyword>
<dbReference type="InterPro" id="IPR050390">
    <property type="entry name" value="C5-Methyltransferase"/>
</dbReference>
<dbReference type="RefSeq" id="WP_138085956.1">
    <property type="nucleotide sequence ID" value="NZ_VAUV01000006.1"/>
</dbReference>
<evidence type="ECO:0000256" key="5">
    <source>
        <dbReference type="ARBA" id="ARBA00047422"/>
    </source>
</evidence>
<dbReference type="Pfam" id="PF00145">
    <property type="entry name" value="DNA_methylase"/>
    <property type="match status" value="1"/>
</dbReference>
<keyword evidence="4" id="KW-0680">Restriction system</keyword>
<dbReference type="GO" id="GO:0009307">
    <property type="term" value="P:DNA restriction-modification system"/>
    <property type="evidence" value="ECO:0007669"/>
    <property type="project" value="UniProtKB-KW"/>
</dbReference>
<evidence type="ECO:0000256" key="7">
    <source>
        <dbReference type="RuleBase" id="RU000416"/>
    </source>
</evidence>
<dbReference type="GO" id="GO:0003677">
    <property type="term" value="F:DNA binding"/>
    <property type="evidence" value="ECO:0007669"/>
    <property type="project" value="TreeGrafter"/>
</dbReference>
<dbReference type="GO" id="GO:0003886">
    <property type="term" value="F:DNA (cytosine-5-)-methyltransferase activity"/>
    <property type="evidence" value="ECO:0007669"/>
    <property type="project" value="UniProtKB-EC"/>
</dbReference>
<dbReference type="Gene3D" id="3.90.120.10">
    <property type="entry name" value="DNA Methylase, subunit A, domain 2"/>
    <property type="match status" value="1"/>
</dbReference>
<dbReference type="AlphaFoldDB" id="A0A5R8KFQ0"/>
<name>A0A5R8KFQ0_9BACT</name>
<sequence length="397" mass="44021">MTKGCMTFASLFSGCGGFDLGFTSSGFRPKGAYDLDHEAVKNFESNVCGEIYRTDLTNGIPHERNLRNVDVLIAGPPCQGFSTAGKRLVDDKRNHLLTLTGTLALRISPKVLVVENVSGALSGEHVKYFNALDGMMKDAGYLTKTIRCQTADLGMAQLRRRVLFIAWRTKRDGDFEIDNKAAGDLRTVLTGAYKEKNHNPIQLDPGGRDALIAKRILQGQKLSNVRGGENAVATWDIPEVFGSVTQHERTVLELLRRLRRQERARSYGDADPVSIKRLEAALGETFHQLLEGLIEKGYLRRIADTVDLVGTFNGKYRRLAWDKPSYTVDTRFGSPRYFLHPSKQRGFSVREAARIQGFPDSYVFSGGEQAQYRLIGNAVPPPLGCLAAKLAKRLLGN</sequence>
<comment type="caution">
    <text evidence="9">The sequence shown here is derived from an EMBL/GenBank/DDBJ whole genome shotgun (WGS) entry which is preliminary data.</text>
</comment>
<organism evidence="9 10">
    <name type="scientific">Phragmitibacter flavus</name>
    <dbReference type="NCBI Taxonomy" id="2576071"/>
    <lineage>
        <taxon>Bacteria</taxon>
        <taxon>Pseudomonadati</taxon>
        <taxon>Verrucomicrobiota</taxon>
        <taxon>Verrucomicrobiia</taxon>
        <taxon>Verrucomicrobiales</taxon>
        <taxon>Verrucomicrobiaceae</taxon>
        <taxon>Phragmitibacter</taxon>
    </lineage>
</organism>
<comment type="similarity">
    <text evidence="6 7">Belongs to the class I-like SAM-binding methyltransferase superfamily. C5-methyltransferase family.</text>
</comment>